<dbReference type="RefSeq" id="WP_109958711.1">
    <property type="nucleotide sequence ID" value="NZ_CP029553.1"/>
</dbReference>
<dbReference type="InterPro" id="IPR003593">
    <property type="entry name" value="AAA+_ATPase"/>
</dbReference>
<dbReference type="GO" id="GO:0016887">
    <property type="term" value="F:ATP hydrolysis activity"/>
    <property type="evidence" value="ECO:0007669"/>
    <property type="project" value="InterPro"/>
</dbReference>
<dbReference type="InterPro" id="IPR032823">
    <property type="entry name" value="BCA_ABC_TP_C"/>
</dbReference>
<dbReference type="SUPFAM" id="SSF52540">
    <property type="entry name" value="P-loop containing nucleoside triphosphate hydrolases"/>
    <property type="match status" value="1"/>
</dbReference>
<dbReference type="PANTHER" id="PTHR45772:SF2">
    <property type="entry name" value="ABC TRANSPORTER ATP-BINDING PROTEIN"/>
    <property type="match status" value="1"/>
</dbReference>
<evidence type="ECO:0000313" key="5">
    <source>
        <dbReference type="EMBL" id="AWN46366.1"/>
    </source>
</evidence>
<sequence length="255" mass="26831">MTPLLRDPLLSVRSLRKSYGALKVTDDVSLDVASGELHAIIGPNGAGKTTLIHQLSGSLASDSGTVHLAGEDVTALPMVARVRRGLARSFQITSILDGFSVLENVALAVQARSGSSFRFFRPAASETALNAEAMTALSRVGLADRAGRRAGSLSHGEKRQLELAVALATDARLLLLDEPLAGTGPEESAILVGLMRELKATHTIVLIEHDMDAVFALADRMSVLVYGRVIASGAPEVVRTDPAVRAAYLGEEEAA</sequence>
<evidence type="ECO:0000256" key="3">
    <source>
        <dbReference type="ARBA" id="ARBA00022840"/>
    </source>
</evidence>
<dbReference type="InterPro" id="IPR003439">
    <property type="entry name" value="ABC_transporter-like_ATP-bd"/>
</dbReference>
<reference evidence="5 6" key="1">
    <citation type="submission" date="2018-05" db="EMBL/GenBank/DDBJ databases">
        <title>Complete Genome Sequence of Methylobacterium sp. 17Sr1-28.</title>
        <authorList>
            <person name="Srinivasan S."/>
        </authorList>
    </citation>
    <scope>NUCLEOTIDE SEQUENCE [LARGE SCALE GENOMIC DNA]</scope>
    <source>
        <strain evidence="5 6">17Sr1-28</strain>
    </source>
</reference>
<dbReference type="PANTHER" id="PTHR45772">
    <property type="entry name" value="CONSERVED COMPONENT OF ABC TRANSPORTER FOR NATURAL AMINO ACIDS-RELATED"/>
    <property type="match status" value="1"/>
</dbReference>
<dbReference type="Pfam" id="PF00005">
    <property type="entry name" value="ABC_tran"/>
    <property type="match status" value="1"/>
</dbReference>
<accession>A0A2U8WM26</accession>
<gene>
    <name evidence="5" type="ORF">DK419_08585</name>
</gene>
<protein>
    <submittedName>
        <fullName evidence="5">ABC transporter ATP-binding protein</fullName>
    </submittedName>
</protein>
<dbReference type="SMART" id="SM00382">
    <property type="entry name" value="AAA"/>
    <property type="match status" value="1"/>
</dbReference>
<keyword evidence="3 5" id="KW-0067">ATP-binding</keyword>
<dbReference type="Pfam" id="PF12399">
    <property type="entry name" value="BCA_ABC_TP_C"/>
    <property type="match status" value="1"/>
</dbReference>
<name>A0A2U8WM26_9HYPH</name>
<keyword evidence="6" id="KW-1185">Reference proteome</keyword>
<dbReference type="CDD" id="cd03219">
    <property type="entry name" value="ABC_Mj1267_LivG_branched"/>
    <property type="match status" value="1"/>
</dbReference>
<dbReference type="InterPro" id="IPR051120">
    <property type="entry name" value="ABC_AA/LPS_Transport"/>
</dbReference>
<dbReference type="AlphaFoldDB" id="A0A2U8WM26"/>
<dbReference type="PROSITE" id="PS50893">
    <property type="entry name" value="ABC_TRANSPORTER_2"/>
    <property type="match status" value="1"/>
</dbReference>
<keyword evidence="1" id="KW-0813">Transport</keyword>
<feature type="domain" description="ABC transporter" evidence="4">
    <location>
        <begin position="10"/>
        <end position="251"/>
    </location>
</feature>
<evidence type="ECO:0000256" key="2">
    <source>
        <dbReference type="ARBA" id="ARBA00022741"/>
    </source>
</evidence>
<proteinExistence type="predicted"/>
<dbReference type="Gene3D" id="3.40.50.300">
    <property type="entry name" value="P-loop containing nucleotide triphosphate hydrolases"/>
    <property type="match status" value="1"/>
</dbReference>
<organism evidence="5 6">
    <name type="scientific">Methylobacterium terrae</name>
    <dbReference type="NCBI Taxonomy" id="2202827"/>
    <lineage>
        <taxon>Bacteria</taxon>
        <taxon>Pseudomonadati</taxon>
        <taxon>Pseudomonadota</taxon>
        <taxon>Alphaproteobacteria</taxon>
        <taxon>Hyphomicrobiales</taxon>
        <taxon>Methylobacteriaceae</taxon>
        <taxon>Methylobacterium</taxon>
    </lineage>
</organism>
<dbReference type="InterPro" id="IPR027417">
    <property type="entry name" value="P-loop_NTPase"/>
</dbReference>
<dbReference type="EMBL" id="CP029553">
    <property type="protein sequence ID" value="AWN46366.1"/>
    <property type="molecule type" value="Genomic_DNA"/>
</dbReference>
<dbReference type="Proteomes" id="UP000245444">
    <property type="component" value="Chromosome"/>
</dbReference>
<dbReference type="GO" id="GO:0005524">
    <property type="term" value="F:ATP binding"/>
    <property type="evidence" value="ECO:0007669"/>
    <property type="project" value="UniProtKB-KW"/>
</dbReference>
<dbReference type="KEGG" id="mtea:DK419_08585"/>
<evidence type="ECO:0000259" key="4">
    <source>
        <dbReference type="PROSITE" id="PS50893"/>
    </source>
</evidence>
<evidence type="ECO:0000256" key="1">
    <source>
        <dbReference type="ARBA" id="ARBA00022448"/>
    </source>
</evidence>
<dbReference type="OrthoDB" id="9780942at2"/>
<keyword evidence="2" id="KW-0547">Nucleotide-binding</keyword>
<dbReference type="GO" id="GO:0005886">
    <property type="term" value="C:plasma membrane"/>
    <property type="evidence" value="ECO:0007669"/>
    <property type="project" value="TreeGrafter"/>
</dbReference>
<evidence type="ECO:0000313" key="6">
    <source>
        <dbReference type="Proteomes" id="UP000245444"/>
    </source>
</evidence>